<evidence type="ECO:0000256" key="5">
    <source>
        <dbReference type="ARBA" id="ARBA00022670"/>
    </source>
</evidence>
<dbReference type="PANTHER" id="PTHR11802">
    <property type="entry name" value="SERINE PROTEASE FAMILY S10 SERINE CARBOXYPEPTIDASE"/>
    <property type="match status" value="1"/>
</dbReference>
<dbReference type="Pfam" id="PF05388">
    <property type="entry name" value="Carbpep_Y_N"/>
    <property type="match status" value="1"/>
</dbReference>
<dbReference type="InterPro" id="IPR018202">
    <property type="entry name" value="Ser_caboxypep_ser_AS"/>
</dbReference>
<feature type="domain" description="Propeptide carboxypeptidase Y" evidence="15">
    <location>
        <begin position="60"/>
        <end position="124"/>
    </location>
</feature>
<evidence type="ECO:0000256" key="11">
    <source>
        <dbReference type="ARBA" id="ARBA00025622"/>
    </source>
</evidence>
<evidence type="ECO:0000256" key="6">
    <source>
        <dbReference type="ARBA" id="ARBA00022729"/>
    </source>
</evidence>
<feature type="compositionally biased region" description="Low complexity" evidence="14">
    <location>
        <begin position="29"/>
        <end position="41"/>
    </location>
</feature>
<accession>A0AAV9V803</accession>
<sequence>MRYALAATALLMPALTLAQANQVPLGVAPEQQQQQPHSQHAPPHHHGGHHEHASTGGSGSPLAAVADSIAEHLQKLPQATRDLWAEVEHMLPNKLDQISITSAPKKHERRPDDHWDFHVAGKAVGVASEDGKPDDDLAAYKLRGKKVDPSKLGVDPGVKQYSGYLDDEQNDKHLFYWFFESRSNPKTDPVVLWLNGGPGCSSLTGLFMELGPSSVLKDGKTLKYNPASWNNNASVIFLDQPVNVGYSYSGSGVSNTVAAGKDVYALLTLFFKQFPEYASQDFHIAGESYAGHYIPVFAHEILSHKQRNINLKSVLIGNGLTDGLTQYEYYEPMACGKGGYPAVLSEGECNNMKSAYPRCASMISGCYESESVWSCVPASIYCNNVMMGPYQRTGTNVYDIRGPCKDSSNLCYPDLGWIATYLNQPSVIDALGAEVGKYDSCNFDINRNFLFAGDWMKPYHRLVPGLLKEIPVLIYAGDADFICNWLGNHAWTEALEWEGKSEFNKVQLSDFNMKKSGKCAGQIKSAKGLTFLRIYQAGHMTPMDQPESSLEFFNRWLGGEWSK</sequence>
<organism evidence="16 17">
    <name type="scientific">Orbilia brochopaga</name>
    <dbReference type="NCBI Taxonomy" id="3140254"/>
    <lineage>
        <taxon>Eukaryota</taxon>
        <taxon>Fungi</taxon>
        <taxon>Dikarya</taxon>
        <taxon>Ascomycota</taxon>
        <taxon>Pezizomycotina</taxon>
        <taxon>Orbiliomycetes</taxon>
        <taxon>Orbiliales</taxon>
        <taxon>Orbiliaceae</taxon>
        <taxon>Orbilia</taxon>
    </lineage>
</organism>
<comment type="similarity">
    <text evidence="2 13">Belongs to the peptidase S10 family.</text>
</comment>
<dbReference type="Pfam" id="PF00450">
    <property type="entry name" value="Peptidase_S10"/>
    <property type="match status" value="1"/>
</dbReference>
<dbReference type="GO" id="GO:0000328">
    <property type="term" value="C:fungal-type vacuole lumen"/>
    <property type="evidence" value="ECO:0007669"/>
    <property type="project" value="UniProtKB-ARBA"/>
</dbReference>
<evidence type="ECO:0000256" key="1">
    <source>
        <dbReference type="ARBA" id="ARBA00004116"/>
    </source>
</evidence>
<keyword evidence="7 13" id="KW-0378">Hydrolase</keyword>
<keyword evidence="4 13" id="KW-0121">Carboxypeptidase</keyword>
<evidence type="ECO:0000256" key="14">
    <source>
        <dbReference type="SAM" id="MobiDB-lite"/>
    </source>
</evidence>
<dbReference type="GO" id="GO:0004185">
    <property type="term" value="F:serine-type carboxypeptidase activity"/>
    <property type="evidence" value="ECO:0007669"/>
    <property type="project" value="UniProtKB-UniRule"/>
</dbReference>
<dbReference type="PRINTS" id="PR00724">
    <property type="entry name" value="CRBOXYPTASEC"/>
</dbReference>
<protein>
    <recommendedName>
        <fullName evidence="13">Carboxypeptidase</fullName>
        <ecNumber evidence="13">3.4.16.-</ecNumber>
    </recommendedName>
</protein>
<keyword evidence="6 13" id="KW-0732">Signal</keyword>
<dbReference type="Proteomes" id="UP001375240">
    <property type="component" value="Unassembled WGS sequence"/>
</dbReference>
<comment type="subcellular location">
    <subcellularLocation>
        <location evidence="1">Vacuole</location>
    </subcellularLocation>
</comment>
<dbReference type="GO" id="GO:0006508">
    <property type="term" value="P:proteolysis"/>
    <property type="evidence" value="ECO:0007669"/>
    <property type="project" value="UniProtKB-KW"/>
</dbReference>
<feature type="signal peptide" evidence="13">
    <location>
        <begin position="1"/>
        <end position="20"/>
    </location>
</feature>
<evidence type="ECO:0000256" key="3">
    <source>
        <dbReference type="ARBA" id="ARBA00022554"/>
    </source>
</evidence>
<keyword evidence="3" id="KW-0926">Vacuole</keyword>
<evidence type="ECO:0000256" key="12">
    <source>
        <dbReference type="ARBA" id="ARBA00052076"/>
    </source>
</evidence>
<dbReference type="PROSITE" id="PS00131">
    <property type="entry name" value="CARBOXYPEPT_SER_SER"/>
    <property type="match status" value="1"/>
</dbReference>
<dbReference type="EC" id="3.4.16.-" evidence="13"/>
<dbReference type="InterPro" id="IPR001563">
    <property type="entry name" value="Peptidase_S10"/>
</dbReference>
<evidence type="ECO:0000256" key="10">
    <source>
        <dbReference type="ARBA" id="ARBA00023180"/>
    </source>
</evidence>
<reference evidence="16 17" key="1">
    <citation type="submission" date="2019-10" db="EMBL/GenBank/DDBJ databases">
        <authorList>
            <person name="Palmer J.M."/>
        </authorList>
    </citation>
    <scope>NUCLEOTIDE SEQUENCE [LARGE SCALE GENOMIC DNA]</scope>
    <source>
        <strain evidence="16 17">TWF696</strain>
    </source>
</reference>
<comment type="catalytic activity">
    <reaction evidence="12">
        <text>Release of a C-terminal amino acid with broad specificity.</text>
        <dbReference type="EC" id="3.4.16.5"/>
    </reaction>
</comment>
<dbReference type="Gene3D" id="3.40.50.1820">
    <property type="entry name" value="alpha/beta hydrolase"/>
    <property type="match status" value="1"/>
</dbReference>
<comment type="function">
    <text evidence="11">Vacuolar carboxypeptidase involved in degradation of small peptides. Digests preferentially peptides containing an aliphatic or hydrophobic residue in P1' position, as well as methionine, leucine or phenylalanine in P1 position of ester substrate.</text>
</comment>
<feature type="region of interest" description="Disordered" evidence="14">
    <location>
        <begin position="26"/>
        <end position="62"/>
    </location>
</feature>
<dbReference type="Gene3D" id="1.10.287.410">
    <property type="match status" value="1"/>
</dbReference>
<dbReference type="InterPro" id="IPR029058">
    <property type="entry name" value="AB_hydrolase_fold"/>
</dbReference>
<evidence type="ECO:0000256" key="13">
    <source>
        <dbReference type="RuleBase" id="RU361156"/>
    </source>
</evidence>
<dbReference type="SUPFAM" id="SSF53474">
    <property type="entry name" value="alpha/beta-Hydrolases"/>
    <property type="match status" value="1"/>
</dbReference>
<comment type="caution">
    <text evidence="16">The sequence shown here is derived from an EMBL/GenBank/DDBJ whole genome shotgun (WGS) entry which is preliminary data.</text>
</comment>
<evidence type="ECO:0000256" key="7">
    <source>
        <dbReference type="ARBA" id="ARBA00022801"/>
    </source>
</evidence>
<keyword evidence="10" id="KW-0325">Glycoprotein</keyword>
<dbReference type="InterPro" id="IPR008442">
    <property type="entry name" value="Propeptide_carboxypepY"/>
</dbReference>
<proteinExistence type="inferred from homology"/>
<keyword evidence="9" id="KW-1015">Disulfide bond</keyword>
<evidence type="ECO:0000313" key="17">
    <source>
        <dbReference type="Proteomes" id="UP001375240"/>
    </source>
</evidence>
<evidence type="ECO:0000313" key="16">
    <source>
        <dbReference type="EMBL" id="KAK6354882.1"/>
    </source>
</evidence>
<dbReference type="EMBL" id="JAVHNQ010000002">
    <property type="protein sequence ID" value="KAK6354882.1"/>
    <property type="molecule type" value="Genomic_DNA"/>
</dbReference>
<evidence type="ECO:0000256" key="2">
    <source>
        <dbReference type="ARBA" id="ARBA00009431"/>
    </source>
</evidence>
<evidence type="ECO:0000256" key="9">
    <source>
        <dbReference type="ARBA" id="ARBA00023157"/>
    </source>
</evidence>
<gene>
    <name evidence="16" type="ORF">TWF696_004013</name>
</gene>
<dbReference type="FunFam" id="1.10.287.410:FF:000001">
    <property type="entry name" value="Carboxypeptidase Y"/>
    <property type="match status" value="1"/>
</dbReference>
<keyword evidence="5 13" id="KW-0645">Protease</keyword>
<evidence type="ECO:0000259" key="15">
    <source>
        <dbReference type="Pfam" id="PF05388"/>
    </source>
</evidence>
<evidence type="ECO:0000256" key="8">
    <source>
        <dbReference type="ARBA" id="ARBA00023145"/>
    </source>
</evidence>
<name>A0AAV9V803_9PEZI</name>
<dbReference type="PANTHER" id="PTHR11802:SF113">
    <property type="entry name" value="SERINE CARBOXYPEPTIDASE CTSA-4.1"/>
    <property type="match status" value="1"/>
</dbReference>
<keyword evidence="8" id="KW-0865">Zymogen</keyword>
<keyword evidence="17" id="KW-1185">Reference proteome</keyword>
<feature type="chain" id="PRO_5043104783" description="Carboxypeptidase" evidence="13">
    <location>
        <begin position="21"/>
        <end position="563"/>
    </location>
</feature>
<evidence type="ECO:0000256" key="4">
    <source>
        <dbReference type="ARBA" id="ARBA00022645"/>
    </source>
</evidence>
<dbReference type="AlphaFoldDB" id="A0AAV9V803"/>